<sequence length="60" mass="7109">MELDNTCRVPIYWYFLVNVAEGFDLNKAFAPPKIMVTGQTSICAFYDMKKESRSRQYKRH</sequence>
<dbReference type="AlphaFoldDB" id="A0A0A8ZH92"/>
<evidence type="ECO:0000313" key="1">
    <source>
        <dbReference type="EMBL" id="JAD38156.1"/>
    </source>
</evidence>
<accession>A0A0A8ZH92</accession>
<proteinExistence type="predicted"/>
<reference evidence="1" key="2">
    <citation type="journal article" date="2015" name="Data Brief">
        <title>Shoot transcriptome of the giant reed, Arundo donax.</title>
        <authorList>
            <person name="Barrero R.A."/>
            <person name="Guerrero F.D."/>
            <person name="Moolhuijzen P."/>
            <person name="Goolsby J.A."/>
            <person name="Tidwell J."/>
            <person name="Bellgard S.E."/>
            <person name="Bellgard M.I."/>
        </authorList>
    </citation>
    <scope>NUCLEOTIDE SEQUENCE</scope>
    <source>
        <tissue evidence="1">Shoot tissue taken approximately 20 cm above the soil surface</tissue>
    </source>
</reference>
<reference evidence="1" key="1">
    <citation type="submission" date="2014-09" db="EMBL/GenBank/DDBJ databases">
        <authorList>
            <person name="Magalhaes I.L.F."/>
            <person name="Oliveira U."/>
            <person name="Santos F.R."/>
            <person name="Vidigal T.H.D.A."/>
            <person name="Brescovit A.D."/>
            <person name="Santos A.J."/>
        </authorList>
    </citation>
    <scope>NUCLEOTIDE SEQUENCE</scope>
    <source>
        <tissue evidence="1">Shoot tissue taken approximately 20 cm above the soil surface</tissue>
    </source>
</reference>
<protein>
    <submittedName>
        <fullName evidence="1">Uncharacterized protein</fullName>
    </submittedName>
</protein>
<organism evidence="1">
    <name type="scientific">Arundo donax</name>
    <name type="common">Giant reed</name>
    <name type="synonym">Donax arundinaceus</name>
    <dbReference type="NCBI Taxonomy" id="35708"/>
    <lineage>
        <taxon>Eukaryota</taxon>
        <taxon>Viridiplantae</taxon>
        <taxon>Streptophyta</taxon>
        <taxon>Embryophyta</taxon>
        <taxon>Tracheophyta</taxon>
        <taxon>Spermatophyta</taxon>
        <taxon>Magnoliopsida</taxon>
        <taxon>Liliopsida</taxon>
        <taxon>Poales</taxon>
        <taxon>Poaceae</taxon>
        <taxon>PACMAD clade</taxon>
        <taxon>Arundinoideae</taxon>
        <taxon>Arundineae</taxon>
        <taxon>Arundo</taxon>
    </lineage>
</organism>
<name>A0A0A8ZH92_ARUDO</name>
<dbReference type="EMBL" id="GBRH01259739">
    <property type="protein sequence ID" value="JAD38156.1"/>
    <property type="molecule type" value="Transcribed_RNA"/>
</dbReference>